<evidence type="ECO:0008006" key="4">
    <source>
        <dbReference type="Google" id="ProtNLM"/>
    </source>
</evidence>
<keyword evidence="3" id="KW-1185">Reference proteome</keyword>
<feature type="transmembrane region" description="Helical" evidence="1">
    <location>
        <begin position="152"/>
        <end position="174"/>
    </location>
</feature>
<accession>A0A9R0UBP0</accession>
<evidence type="ECO:0000256" key="1">
    <source>
        <dbReference type="SAM" id="Phobius"/>
    </source>
</evidence>
<reference evidence="2 3" key="1">
    <citation type="journal article" date="2011" name="J. Bacteriol.">
        <title>Whole genome sequence of the rifamycin B-producing strain Amycolatopsis mediterranei S699.</title>
        <authorList>
            <person name="Verma M."/>
            <person name="Kaur J."/>
            <person name="Kumar M."/>
            <person name="Kumari K."/>
            <person name="Saxena A."/>
            <person name="Anand S."/>
            <person name="Nigam A."/>
            <person name="Ravi V."/>
            <person name="Raghuvanshi S."/>
            <person name="Khurana P."/>
            <person name="Tyagi A.K."/>
            <person name="Khurana J.P."/>
            <person name="Lal R."/>
        </authorList>
    </citation>
    <scope>NUCLEOTIDE SEQUENCE [LARGE SCALE GENOMIC DNA]</scope>
    <source>
        <strain evidence="2 3">S699</strain>
    </source>
</reference>
<evidence type="ECO:0000313" key="2">
    <source>
        <dbReference type="EMBL" id="AEK45234.1"/>
    </source>
</evidence>
<proteinExistence type="predicted"/>
<evidence type="ECO:0000313" key="3">
    <source>
        <dbReference type="Proteomes" id="UP000006138"/>
    </source>
</evidence>
<dbReference type="EMBL" id="CP002896">
    <property type="protein sequence ID" value="AEK45234.1"/>
    <property type="molecule type" value="Genomic_DNA"/>
</dbReference>
<keyword evidence="1" id="KW-0812">Transmembrane</keyword>
<dbReference type="Proteomes" id="UP000006138">
    <property type="component" value="Chromosome"/>
</dbReference>
<dbReference type="KEGG" id="amn:RAM_33805"/>
<feature type="transmembrane region" description="Helical" evidence="1">
    <location>
        <begin position="67"/>
        <end position="86"/>
    </location>
</feature>
<feature type="transmembrane region" description="Helical" evidence="1">
    <location>
        <begin position="25"/>
        <end position="47"/>
    </location>
</feature>
<protein>
    <recommendedName>
        <fullName evidence="4">ABC transporter permease</fullName>
    </recommendedName>
</protein>
<name>A0A9R0UBP0_AMYMS</name>
<feature type="transmembrane region" description="Helical" evidence="1">
    <location>
        <begin position="107"/>
        <end position="132"/>
    </location>
</feature>
<feature type="transmembrane region" description="Helical" evidence="1">
    <location>
        <begin position="245"/>
        <end position="263"/>
    </location>
</feature>
<feature type="transmembrane region" description="Helical" evidence="1">
    <location>
        <begin position="181"/>
        <end position="199"/>
    </location>
</feature>
<sequence length="270" mass="27683">MGRATGVRRGTVLRMHLVASERIKLFSIATPWVCGIFALVAMAFPAAIAALSAGEAHLPPTVASTQFGYQLAMVAVLVLAALAVTSEYHSGTIHGTFQAVPSRTPVLLAKAALVAGYAFVLGEAAAFTAWLVARILAPEADLALDSAADWRIVAGTGPVFAPAAVCGVGVGLLVRYTAGAVAVLVAYPLMAENVVQLIPRAGQAIHRWLPLNAVTKFLSGSGEANAGRDGGNAAVLSDSPLSPGWALAYFGVFAAVLLAAGITKAKRRDA</sequence>
<gene>
    <name evidence="2" type="ordered locus">RAM_33805</name>
</gene>
<keyword evidence="1" id="KW-1133">Transmembrane helix</keyword>
<dbReference type="AlphaFoldDB" id="A0A9R0UBP0"/>
<keyword evidence="1" id="KW-0472">Membrane</keyword>
<organism evidence="2 3">
    <name type="scientific">Amycolatopsis mediterranei (strain S699)</name>
    <name type="common">Nocardia mediterranei</name>
    <dbReference type="NCBI Taxonomy" id="713604"/>
    <lineage>
        <taxon>Bacteria</taxon>
        <taxon>Bacillati</taxon>
        <taxon>Actinomycetota</taxon>
        <taxon>Actinomycetes</taxon>
        <taxon>Pseudonocardiales</taxon>
        <taxon>Pseudonocardiaceae</taxon>
        <taxon>Amycolatopsis</taxon>
    </lineage>
</organism>